<name>A0AAW0S5D4_9HYPO</name>
<proteinExistence type="predicted"/>
<gene>
    <name evidence="1" type="ORF">G3M48_006915</name>
</gene>
<evidence type="ECO:0000313" key="2">
    <source>
        <dbReference type="Proteomes" id="UP001397290"/>
    </source>
</evidence>
<accession>A0AAW0S5D4</accession>
<keyword evidence="2" id="KW-1185">Reference proteome</keyword>
<evidence type="ECO:0000313" key="1">
    <source>
        <dbReference type="EMBL" id="KAK8149455.1"/>
    </source>
</evidence>
<dbReference type="Proteomes" id="UP001397290">
    <property type="component" value="Unassembled WGS sequence"/>
</dbReference>
<dbReference type="AlphaFoldDB" id="A0AAW0S5D4"/>
<comment type="caution">
    <text evidence="1">The sequence shown here is derived from an EMBL/GenBank/DDBJ whole genome shotgun (WGS) entry which is preliminary data.</text>
</comment>
<sequence>MECLRAAAAYLWNFRYLPMKYRWPLIKLRRRLFPSQSPLGLRRSLRFARAIRYPPLRSPALFVLWLLWPFPAWKFAAELPPPPPRVAADPDAVDRRAHDLQLLRIMPLWRSRDTPLRALYRMYEAVCARDGNLIASEMQYFWRQTGWATADIPEPACEDEEQYAVLAATAETLVECFNWRLKLGLRRDNGPFTNIYKEPPPASPEACPAWTSTAGKLPEKLILGARTSYIESPFHRRNIYIATGDFYSV</sequence>
<protein>
    <recommendedName>
        <fullName evidence="3">DNA-binding protein</fullName>
    </recommendedName>
</protein>
<dbReference type="EMBL" id="JAAHCF010000048">
    <property type="protein sequence ID" value="KAK8149455.1"/>
    <property type="molecule type" value="Genomic_DNA"/>
</dbReference>
<reference evidence="1 2" key="1">
    <citation type="submission" date="2020-02" db="EMBL/GenBank/DDBJ databases">
        <title>Comparative genomics of the hypocrealean fungal genus Beauvera.</title>
        <authorList>
            <person name="Showalter D.N."/>
            <person name="Bushley K.E."/>
            <person name="Rehner S.A."/>
        </authorList>
    </citation>
    <scope>NUCLEOTIDE SEQUENCE [LARGE SCALE GENOMIC DNA]</scope>
    <source>
        <strain evidence="1 2">ARSEF4384</strain>
    </source>
</reference>
<evidence type="ECO:0008006" key="3">
    <source>
        <dbReference type="Google" id="ProtNLM"/>
    </source>
</evidence>
<organism evidence="1 2">
    <name type="scientific">Beauveria asiatica</name>
    <dbReference type="NCBI Taxonomy" id="1069075"/>
    <lineage>
        <taxon>Eukaryota</taxon>
        <taxon>Fungi</taxon>
        <taxon>Dikarya</taxon>
        <taxon>Ascomycota</taxon>
        <taxon>Pezizomycotina</taxon>
        <taxon>Sordariomycetes</taxon>
        <taxon>Hypocreomycetidae</taxon>
        <taxon>Hypocreales</taxon>
        <taxon>Cordycipitaceae</taxon>
        <taxon>Beauveria</taxon>
    </lineage>
</organism>